<dbReference type="GeneTree" id="ENSGT00940000158476"/>
<dbReference type="InterPro" id="IPR052458">
    <property type="entry name" value="PcG_PRC1-like_component"/>
</dbReference>
<protein>
    <submittedName>
        <fullName evidence="8">Chromobox homolog 8b</fullName>
    </submittedName>
</protein>
<dbReference type="SMART" id="SM00298">
    <property type="entry name" value="CHROMO"/>
    <property type="match status" value="1"/>
</dbReference>
<evidence type="ECO:0000256" key="6">
    <source>
        <dbReference type="SAM" id="MobiDB-lite"/>
    </source>
</evidence>
<feature type="compositionally biased region" description="Basic and acidic residues" evidence="6">
    <location>
        <begin position="264"/>
        <end position="280"/>
    </location>
</feature>
<feature type="region of interest" description="Disordered" evidence="6">
    <location>
        <begin position="147"/>
        <end position="203"/>
    </location>
</feature>
<dbReference type="FunFam" id="2.40.50.40:FF:000006">
    <property type="entry name" value="Chromobox protein homolog 7"/>
    <property type="match status" value="1"/>
</dbReference>
<dbReference type="PROSITE" id="PS00598">
    <property type="entry name" value="CHROMO_1"/>
    <property type="match status" value="1"/>
</dbReference>
<comment type="subcellular location">
    <subcellularLocation>
        <location evidence="1">Nucleus</location>
    </subcellularLocation>
</comment>
<dbReference type="CTD" id="799361"/>
<evidence type="ECO:0000256" key="3">
    <source>
        <dbReference type="ARBA" id="ARBA00023015"/>
    </source>
</evidence>
<feature type="region of interest" description="Disordered" evidence="6">
    <location>
        <begin position="226"/>
        <end position="304"/>
    </location>
</feature>
<organism evidence="8 9">
    <name type="scientific">Dicentrarchus labrax</name>
    <name type="common">European seabass</name>
    <name type="synonym">Morone labrax</name>
    <dbReference type="NCBI Taxonomy" id="13489"/>
    <lineage>
        <taxon>Eukaryota</taxon>
        <taxon>Metazoa</taxon>
        <taxon>Chordata</taxon>
        <taxon>Craniata</taxon>
        <taxon>Vertebrata</taxon>
        <taxon>Euteleostomi</taxon>
        <taxon>Actinopterygii</taxon>
        <taxon>Neopterygii</taxon>
        <taxon>Teleostei</taxon>
        <taxon>Neoteleostei</taxon>
        <taxon>Acanthomorphata</taxon>
        <taxon>Eupercaria</taxon>
        <taxon>Moronidae</taxon>
        <taxon>Dicentrarchus</taxon>
    </lineage>
</organism>
<dbReference type="AlphaFoldDB" id="A0A8C4GSV4"/>
<keyword evidence="5" id="KW-0539">Nucleus</keyword>
<keyword evidence="3" id="KW-0805">Transcription regulation</keyword>
<dbReference type="PROSITE" id="PS50013">
    <property type="entry name" value="CHROMO_2"/>
    <property type="match status" value="1"/>
</dbReference>
<dbReference type="InterPro" id="IPR023780">
    <property type="entry name" value="Chromo_domain"/>
</dbReference>
<sequence>MELSAVGERVFAAESIIKRRIRKGRIEYLVKWKGWSPKYSTWEPEENILDSRLFAAFEQRERERELYGPKKRGPKPKTFLLKAQAKVKAKSYEFRSEAVRGMHITYPTPEPVVTPRAREGLRAVVPTIFPPSTVNRGESVRIRPAELSAREHQQPSLQQTGPDGLIHIPKKRGPKPKPRFKDSSCGPAVSEPHKRRAEELSHIPHKLAKLQGGGEMRLVKVAHRHPENHGHSHKHHHHHHHHHHHTHNRGISSGSSYKQFYSDRGLHPHRTDMDTHRTKDSSSYLAPPHFKHQSKMSQSQGRPAELPQMEKPYFLDRPSPTRLDNDLDEVTWRPSLGNVEKVLVTDVTTNFLTVTIKESSTSKGFFKDKR</sequence>
<dbReference type="Pfam" id="PF17218">
    <property type="entry name" value="CBX7_C"/>
    <property type="match status" value="1"/>
</dbReference>
<dbReference type="GO" id="GO:0003682">
    <property type="term" value="F:chromatin binding"/>
    <property type="evidence" value="ECO:0007669"/>
    <property type="project" value="TreeGrafter"/>
</dbReference>
<dbReference type="PANTHER" id="PTHR46389">
    <property type="entry name" value="POLYCOMB GROUP PROTEIN PC"/>
    <property type="match status" value="1"/>
</dbReference>
<dbReference type="GeneID" id="127354988"/>
<evidence type="ECO:0000313" key="9">
    <source>
        <dbReference type="Proteomes" id="UP000694389"/>
    </source>
</evidence>
<evidence type="ECO:0000256" key="4">
    <source>
        <dbReference type="ARBA" id="ARBA00023163"/>
    </source>
</evidence>
<gene>
    <name evidence="8" type="primary">cbx8b</name>
</gene>
<keyword evidence="2" id="KW-0678">Repressor</keyword>
<dbReference type="InterPro" id="IPR000953">
    <property type="entry name" value="Chromo/chromo_shadow_dom"/>
</dbReference>
<reference evidence="8" key="1">
    <citation type="submission" date="2025-08" db="UniProtKB">
        <authorList>
            <consortium name="Ensembl"/>
        </authorList>
    </citation>
    <scope>IDENTIFICATION</scope>
</reference>
<feature type="compositionally biased region" description="Polar residues" evidence="6">
    <location>
        <begin position="249"/>
        <end position="259"/>
    </location>
</feature>
<dbReference type="SUPFAM" id="SSF54160">
    <property type="entry name" value="Chromo domain-like"/>
    <property type="match status" value="1"/>
</dbReference>
<reference evidence="8" key="2">
    <citation type="submission" date="2025-09" db="UniProtKB">
        <authorList>
            <consortium name="Ensembl"/>
        </authorList>
    </citation>
    <scope>IDENTIFICATION</scope>
</reference>
<dbReference type="GO" id="GO:0035102">
    <property type="term" value="C:PRC1 complex"/>
    <property type="evidence" value="ECO:0007669"/>
    <property type="project" value="TreeGrafter"/>
</dbReference>
<dbReference type="InterPro" id="IPR033773">
    <property type="entry name" value="CBX7_C"/>
</dbReference>
<dbReference type="OMA" id="HPENHGH"/>
<dbReference type="GO" id="GO:0000122">
    <property type="term" value="P:negative regulation of transcription by RNA polymerase II"/>
    <property type="evidence" value="ECO:0007669"/>
    <property type="project" value="TreeGrafter"/>
</dbReference>
<evidence type="ECO:0000256" key="1">
    <source>
        <dbReference type="ARBA" id="ARBA00004123"/>
    </source>
</evidence>
<dbReference type="InterPro" id="IPR017984">
    <property type="entry name" value="Chromo_dom_subgr"/>
</dbReference>
<dbReference type="Gene3D" id="2.40.50.40">
    <property type="match status" value="1"/>
</dbReference>
<evidence type="ECO:0000259" key="7">
    <source>
        <dbReference type="PROSITE" id="PS50013"/>
    </source>
</evidence>
<dbReference type="OrthoDB" id="1918685at2759"/>
<keyword evidence="4" id="KW-0804">Transcription</keyword>
<feature type="compositionally biased region" description="Basic residues" evidence="6">
    <location>
        <begin position="168"/>
        <end position="178"/>
    </location>
</feature>
<evidence type="ECO:0000313" key="8">
    <source>
        <dbReference type="Ensembl" id="ENSDLAP00005029593.2"/>
    </source>
</evidence>
<feature type="domain" description="Chromo" evidence="7">
    <location>
        <begin position="11"/>
        <end position="69"/>
    </location>
</feature>
<evidence type="ECO:0000256" key="5">
    <source>
        <dbReference type="ARBA" id="ARBA00023242"/>
    </source>
</evidence>
<feature type="compositionally biased region" description="Basic residues" evidence="6">
    <location>
        <begin position="231"/>
        <end position="248"/>
    </location>
</feature>
<keyword evidence="9" id="KW-1185">Reference proteome</keyword>
<evidence type="ECO:0000256" key="2">
    <source>
        <dbReference type="ARBA" id="ARBA00022491"/>
    </source>
</evidence>
<dbReference type="RefSeq" id="XP_051241364.1">
    <property type="nucleotide sequence ID" value="XM_051385404.1"/>
</dbReference>
<dbReference type="PRINTS" id="PR00504">
    <property type="entry name" value="CHROMODOMAIN"/>
</dbReference>
<dbReference type="CDD" id="cd18648">
    <property type="entry name" value="CD_Cbx6"/>
    <property type="match status" value="1"/>
</dbReference>
<name>A0A8C4GSV4_DICLA</name>
<dbReference type="InterPro" id="IPR023779">
    <property type="entry name" value="Chromodomain_CS"/>
</dbReference>
<accession>A0A8C4GSV4</accession>
<dbReference type="Proteomes" id="UP000694389">
    <property type="component" value="Unassembled WGS sequence"/>
</dbReference>
<dbReference type="PANTHER" id="PTHR46389:SF1">
    <property type="entry name" value="CHROMOBOX PROTEIN HOMOLOG 8"/>
    <property type="match status" value="1"/>
</dbReference>
<dbReference type="GO" id="GO:0000785">
    <property type="term" value="C:chromatin"/>
    <property type="evidence" value="ECO:0007669"/>
    <property type="project" value="TreeGrafter"/>
</dbReference>
<dbReference type="Pfam" id="PF00385">
    <property type="entry name" value="Chromo"/>
    <property type="match status" value="1"/>
</dbReference>
<proteinExistence type="predicted"/>
<dbReference type="Ensembl" id="ENSDLAT00005031573.2">
    <property type="protein sequence ID" value="ENSDLAP00005029593.2"/>
    <property type="gene ID" value="ENSDLAG00005013326.2"/>
</dbReference>
<dbReference type="InterPro" id="IPR016197">
    <property type="entry name" value="Chromo-like_dom_sf"/>
</dbReference>